<dbReference type="GO" id="GO:0030140">
    <property type="term" value="C:trans-Golgi network transport vesicle"/>
    <property type="evidence" value="ECO:0007669"/>
    <property type="project" value="TreeGrafter"/>
</dbReference>
<proteinExistence type="predicted"/>
<dbReference type="InterPro" id="IPR038879">
    <property type="entry name" value="GOPC"/>
</dbReference>
<reference evidence="2" key="1">
    <citation type="submission" date="2020-11" db="EMBL/GenBank/DDBJ databases">
        <authorList>
            <person name="Tran Van P."/>
        </authorList>
    </citation>
    <scope>NUCLEOTIDE SEQUENCE</scope>
</reference>
<dbReference type="Gene3D" id="3.30.40.10">
    <property type="entry name" value="Zinc/RING finger domain, C3HC4 (zinc finger)"/>
    <property type="match status" value="1"/>
</dbReference>
<feature type="region of interest" description="Disordered" evidence="1">
    <location>
        <begin position="269"/>
        <end position="288"/>
    </location>
</feature>
<dbReference type="GO" id="GO:0016020">
    <property type="term" value="C:membrane"/>
    <property type="evidence" value="ECO:0007669"/>
    <property type="project" value="TreeGrafter"/>
</dbReference>
<dbReference type="InterPro" id="IPR011011">
    <property type="entry name" value="Znf_FYVE_PHD"/>
</dbReference>
<dbReference type="SUPFAM" id="SSF57903">
    <property type="entry name" value="FYVE/PHD zinc finger"/>
    <property type="match status" value="1"/>
</dbReference>
<dbReference type="EMBL" id="OD567525">
    <property type="protein sequence ID" value="CAD7445802.1"/>
    <property type="molecule type" value="Genomic_DNA"/>
</dbReference>
<dbReference type="PANTHER" id="PTHR16528:SF2">
    <property type="entry name" value="GOLGI-ASSOCIATED PDZ AND COILED-COIL MOTIF-CONTAINING PROTEIN"/>
    <property type="match status" value="1"/>
</dbReference>
<dbReference type="PANTHER" id="PTHR16528">
    <property type="entry name" value="GOLGI-ASSOCIATED PDZ AND COILED-COIL MOTIF-CONTAINING"/>
    <property type="match status" value="1"/>
</dbReference>
<evidence type="ECO:0000313" key="2">
    <source>
        <dbReference type="EMBL" id="CAD7445802.1"/>
    </source>
</evidence>
<protein>
    <submittedName>
        <fullName evidence="2">Uncharacterized protein</fullName>
    </submittedName>
</protein>
<accession>A0A7R9I387</accession>
<dbReference type="AlphaFoldDB" id="A0A7R9I387"/>
<dbReference type="GO" id="GO:0044325">
    <property type="term" value="F:transmembrane transporter binding"/>
    <property type="evidence" value="ECO:0007669"/>
    <property type="project" value="TreeGrafter"/>
</dbReference>
<gene>
    <name evidence="2" type="ORF">TBIB3V08_LOCUS8146</name>
</gene>
<organism evidence="2">
    <name type="scientific">Timema bartmani</name>
    <dbReference type="NCBI Taxonomy" id="61472"/>
    <lineage>
        <taxon>Eukaryota</taxon>
        <taxon>Metazoa</taxon>
        <taxon>Ecdysozoa</taxon>
        <taxon>Arthropoda</taxon>
        <taxon>Hexapoda</taxon>
        <taxon>Insecta</taxon>
        <taxon>Pterygota</taxon>
        <taxon>Neoptera</taxon>
        <taxon>Polyneoptera</taxon>
        <taxon>Phasmatodea</taxon>
        <taxon>Timematodea</taxon>
        <taxon>Timematoidea</taxon>
        <taxon>Timematidae</taxon>
        <taxon>Timema</taxon>
    </lineage>
</organism>
<name>A0A7R9I387_9NEOP</name>
<sequence length="430" mass="49066">MNAELYWKNSDTLLNILSELQYRQCVVQYWKYSLGEGKERDLPRDVPTKQTRSYLRGVTAKGQALTAVRFGKSYCVASIAGRKNSFKLVGRKDGNSVELFSLQNQVTLLQHENTSLRNTIVALQSEVSGAKLTAKYLDKELAGRIQQLQLLGREMRGEEKDKLWRQLEAEILLQRHKTGCASLFIRPLSLSSALALAAPPTLSTAWTAPQSMFFKPSVTSSPLYSAPMRILFLLARLAATITHVFTRHWEAPFFSHWTRRDVQRTNYTTPEHCEQNPVATKQPQQRRQDNLTKEDKMVMTGSQKCTNPSCTPGGDQHYVNCTSCQKPYHNLCIGWADEPHDNNEPAYRCFTCNIKNNSSGYWTNTKKFSTLSDLYIKHTASTIKFDSKTTRTPAKELPKEKNWHEEIKWPINKSTHNLHHDTPNPSRTAI</sequence>
<dbReference type="InterPro" id="IPR013083">
    <property type="entry name" value="Znf_RING/FYVE/PHD"/>
</dbReference>
<evidence type="ECO:0000256" key="1">
    <source>
        <dbReference type="SAM" id="MobiDB-lite"/>
    </source>
</evidence>
<dbReference type="GO" id="GO:0005794">
    <property type="term" value="C:Golgi apparatus"/>
    <property type="evidence" value="ECO:0007669"/>
    <property type="project" value="InterPro"/>
</dbReference>
<dbReference type="GO" id="GO:2000009">
    <property type="term" value="P:negative regulation of protein localization to cell surface"/>
    <property type="evidence" value="ECO:0007669"/>
    <property type="project" value="TreeGrafter"/>
</dbReference>